<feature type="domain" description="VOC" evidence="1">
    <location>
        <begin position="2"/>
        <end position="121"/>
    </location>
</feature>
<organism evidence="2 3">
    <name type="scientific">Nocardioides soli</name>
    <dbReference type="NCBI Taxonomy" id="1036020"/>
    <lineage>
        <taxon>Bacteria</taxon>
        <taxon>Bacillati</taxon>
        <taxon>Actinomycetota</taxon>
        <taxon>Actinomycetes</taxon>
        <taxon>Propionibacteriales</taxon>
        <taxon>Nocardioidaceae</taxon>
        <taxon>Nocardioides</taxon>
    </lineage>
</organism>
<dbReference type="Gene3D" id="3.30.720.120">
    <property type="match status" value="1"/>
</dbReference>
<reference evidence="2 3" key="1">
    <citation type="submission" date="2020-08" db="EMBL/GenBank/DDBJ databases">
        <title>Sequencing the genomes of 1000 actinobacteria strains.</title>
        <authorList>
            <person name="Klenk H.-P."/>
        </authorList>
    </citation>
    <scope>NUCLEOTIDE SEQUENCE [LARGE SCALE GENOMIC DNA]</scope>
    <source>
        <strain evidence="2 3">DSM 105498</strain>
    </source>
</reference>
<dbReference type="InterPro" id="IPR037523">
    <property type="entry name" value="VOC_core"/>
</dbReference>
<dbReference type="PANTHER" id="PTHR34109:SF1">
    <property type="entry name" value="VOC DOMAIN-CONTAINING PROTEIN"/>
    <property type="match status" value="1"/>
</dbReference>
<proteinExistence type="predicted"/>
<keyword evidence="3" id="KW-1185">Reference proteome</keyword>
<accession>A0A7W4W0B1</accession>
<evidence type="ECO:0000313" key="2">
    <source>
        <dbReference type="EMBL" id="MBB3045054.1"/>
    </source>
</evidence>
<dbReference type="Proteomes" id="UP000589626">
    <property type="component" value="Unassembled WGS sequence"/>
</dbReference>
<evidence type="ECO:0000259" key="1">
    <source>
        <dbReference type="PROSITE" id="PS51819"/>
    </source>
</evidence>
<dbReference type="Gene3D" id="3.30.720.110">
    <property type="match status" value="1"/>
</dbReference>
<name>A0A7W4W0B1_9ACTN</name>
<gene>
    <name evidence="2" type="ORF">FHU40_004907</name>
</gene>
<dbReference type="AlphaFoldDB" id="A0A7W4W0B1"/>
<dbReference type="Pfam" id="PF00903">
    <property type="entry name" value="Glyoxalase"/>
    <property type="match status" value="1"/>
</dbReference>
<sequence length="136" mass="15106">MTDNRIRPKLVLADADAALRFYTRVLDATQLARYEVGGSVVFAEIELYGTHITLKDADEADPAPTGPGPILDVVHEDPDRIARTILDAGGETVFEMSEQPFGGRWGRVRDPFGVQWLLHSETTMSPEEIQAVLEQR</sequence>
<protein>
    <submittedName>
        <fullName evidence="2">PhnB protein</fullName>
    </submittedName>
</protein>
<dbReference type="SUPFAM" id="SSF54593">
    <property type="entry name" value="Glyoxalase/Bleomycin resistance protein/Dihydroxybiphenyl dioxygenase"/>
    <property type="match status" value="1"/>
</dbReference>
<dbReference type="PROSITE" id="PS51819">
    <property type="entry name" value="VOC"/>
    <property type="match status" value="1"/>
</dbReference>
<dbReference type="InterPro" id="IPR004360">
    <property type="entry name" value="Glyas_Fos-R_dOase_dom"/>
</dbReference>
<dbReference type="EMBL" id="JACHWR010000004">
    <property type="protein sequence ID" value="MBB3045054.1"/>
    <property type="molecule type" value="Genomic_DNA"/>
</dbReference>
<dbReference type="PANTHER" id="PTHR34109">
    <property type="entry name" value="BNAUNNG04460D PROTEIN-RELATED"/>
    <property type="match status" value="1"/>
</dbReference>
<dbReference type="RefSeq" id="WP_183595044.1">
    <property type="nucleotide sequence ID" value="NZ_JACHWR010000004.1"/>
</dbReference>
<evidence type="ECO:0000313" key="3">
    <source>
        <dbReference type="Proteomes" id="UP000589626"/>
    </source>
</evidence>
<comment type="caution">
    <text evidence="2">The sequence shown here is derived from an EMBL/GenBank/DDBJ whole genome shotgun (WGS) entry which is preliminary data.</text>
</comment>
<dbReference type="InterPro" id="IPR029068">
    <property type="entry name" value="Glyas_Bleomycin-R_OHBP_Dase"/>
</dbReference>